<evidence type="ECO:0000256" key="1">
    <source>
        <dbReference type="SAM" id="MobiDB-lite"/>
    </source>
</evidence>
<proteinExistence type="predicted"/>
<dbReference type="Proteomes" id="UP000613974">
    <property type="component" value="Unassembled WGS sequence"/>
</dbReference>
<sequence length="299" mass="31089">MSEQQNATGAVPEPAQHTEPAPAAAEPAARPVIAAAEAAAPEAAPEAAPARKTNRRTLALVSAAVGVVVLAGAGVAGAAALADADRTSPTRYWVPENHTTGGSAAPVPSVPPNDLTGKLMPMPADYWPGPDLDPEGNFYYLPSDKALQSFKDARTGLSSSERTERDKVLADMKLKGMAGRSYARGEGYGGAVAEIRLVQADPQQLVKFGEFAKKLIEFTAAEGKAPQVEGHPQAKCGLDDSLKGGKDGKEKIDALDCVAVEGDVLVTFRMYGSKGFAVKDAAGLFKQQLDHLKSPGESA</sequence>
<keyword evidence="2" id="KW-1133">Transmembrane helix</keyword>
<dbReference type="GeneID" id="95591005"/>
<gene>
    <name evidence="3" type="ORF">Snoj_66930</name>
</gene>
<reference evidence="4" key="1">
    <citation type="submission" date="2023-07" db="EMBL/GenBank/DDBJ databases">
        <title>Whole genome shotgun sequence of Streptomyces nojiriensis NBRC 13794.</title>
        <authorList>
            <person name="Komaki H."/>
            <person name="Tamura T."/>
        </authorList>
    </citation>
    <scope>NUCLEOTIDE SEQUENCE [LARGE SCALE GENOMIC DNA]</scope>
    <source>
        <strain evidence="4">NBRC 13794</strain>
    </source>
</reference>
<keyword evidence="2" id="KW-0472">Membrane</keyword>
<feature type="transmembrane region" description="Helical" evidence="2">
    <location>
        <begin position="58"/>
        <end position="82"/>
    </location>
</feature>
<accession>A0ABQ3SXC3</accession>
<feature type="compositionally biased region" description="Low complexity" evidence="1">
    <location>
        <begin position="12"/>
        <end position="50"/>
    </location>
</feature>
<organism evidence="3 4">
    <name type="scientific">Streptomyces nojiriensis</name>
    <dbReference type="NCBI Taxonomy" id="66374"/>
    <lineage>
        <taxon>Bacteria</taxon>
        <taxon>Bacillati</taxon>
        <taxon>Actinomycetota</taxon>
        <taxon>Actinomycetes</taxon>
        <taxon>Kitasatosporales</taxon>
        <taxon>Streptomycetaceae</taxon>
        <taxon>Streptomyces</taxon>
    </lineage>
</organism>
<keyword evidence="4" id="KW-1185">Reference proteome</keyword>
<protein>
    <recommendedName>
        <fullName evidence="5">Secreted protein</fullName>
    </recommendedName>
</protein>
<name>A0ABQ3SXC3_9ACTN</name>
<evidence type="ECO:0008006" key="5">
    <source>
        <dbReference type="Google" id="ProtNLM"/>
    </source>
</evidence>
<evidence type="ECO:0000313" key="4">
    <source>
        <dbReference type="Proteomes" id="UP000613974"/>
    </source>
</evidence>
<feature type="region of interest" description="Disordered" evidence="1">
    <location>
        <begin position="1"/>
        <end position="51"/>
    </location>
</feature>
<keyword evidence="2" id="KW-0812">Transmembrane</keyword>
<comment type="caution">
    <text evidence="3">The sequence shown here is derived from an EMBL/GenBank/DDBJ whole genome shotgun (WGS) entry which is preliminary data.</text>
</comment>
<dbReference type="RefSeq" id="WP_229875069.1">
    <property type="nucleotide sequence ID" value="NZ_BMRL01000003.1"/>
</dbReference>
<dbReference type="EMBL" id="BNEC01000005">
    <property type="protein sequence ID" value="GHI72775.1"/>
    <property type="molecule type" value="Genomic_DNA"/>
</dbReference>
<evidence type="ECO:0000256" key="2">
    <source>
        <dbReference type="SAM" id="Phobius"/>
    </source>
</evidence>
<evidence type="ECO:0000313" key="3">
    <source>
        <dbReference type="EMBL" id="GHI72775.1"/>
    </source>
</evidence>